<evidence type="ECO:0000313" key="3">
    <source>
        <dbReference type="Proteomes" id="UP000242310"/>
    </source>
</evidence>
<sequence>MTVSEQKQIVQMQQKIEEMNAELQRLESRSRNEFESLETDSFLNEMYN</sequence>
<reference evidence="2 3" key="1">
    <citation type="submission" date="2018-03" db="EMBL/GenBank/DDBJ databases">
        <title>Genomic Encyclopedia of Type Strains, Phase III (KMG-III): the genomes of soil and plant-associated and newly described type strains.</title>
        <authorList>
            <person name="Whitman W."/>
        </authorList>
    </citation>
    <scope>NUCLEOTIDE SEQUENCE [LARGE SCALE GENOMIC DNA]</scope>
    <source>
        <strain evidence="2 3">CGMCC 1.07653</strain>
    </source>
</reference>
<evidence type="ECO:0000313" key="2">
    <source>
        <dbReference type="EMBL" id="PSL43590.1"/>
    </source>
</evidence>
<dbReference type="AlphaFoldDB" id="A0A2P8HBI7"/>
<feature type="region of interest" description="Disordered" evidence="1">
    <location>
        <begin position="29"/>
        <end position="48"/>
    </location>
</feature>
<dbReference type="Proteomes" id="UP000242310">
    <property type="component" value="Unassembled WGS sequence"/>
</dbReference>
<accession>A0A2P8HBI7</accession>
<name>A0A2P8HBI7_9BACI</name>
<comment type="caution">
    <text evidence="2">The sequence shown here is derived from an EMBL/GenBank/DDBJ whole genome shotgun (WGS) entry which is preliminary data.</text>
</comment>
<proteinExistence type="predicted"/>
<protein>
    <submittedName>
        <fullName evidence="2">Uncharacterized protein</fullName>
    </submittedName>
</protein>
<dbReference type="RefSeq" id="WP_181315364.1">
    <property type="nucleotide sequence ID" value="NZ_PYAV01000010.1"/>
</dbReference>
<dbReference type="EMBL" id="PYAV01000010">
    <property type="protein sequence ID" value="PSL43590.1"/>
    <property type="molecule type" value="Genomic_DNA"/>
</dbReference>
<keyword evidence="3" id="KW-1185">Reference proteome</keyword>
<gene>
    <name evidence="2" type="ORF">B0H94_11066</name>
</gene>
<feature type="compositionally biased region" description="Polar residues" evidence="1">
    <location>
        <begin position="39"/>
        <end position="48"/>
    </location>
</feature>
<organism evidence="2 3">
    <name type="scientific">Salsuginibacillus halophilus</name>
    <dbReference type="NCBI Taxonomy" id="517424"/>
    <lineage>
        <taxon>Bacteria</taxon>
        <taxon>Bacillati</taxon>
        <taxon>Bacillota</taxon>
        <taxon>Bacilli</taxon>
        <taxon>Bacillales</taxon>
        <taxon>Bacillaceae</taxon>
        <taxon>Salsuginibacillus</taxon>
    </lineage>
</organism>
<evidence type="ECO:0000256" key="1">
    <source>
        <dbReference type="SAM" id="MobiDB-lite"/>
    </source>
</evidence>